<dbReference type="OrthoDB" id="122269at2759"/>
<organism evidence="1 2">
    <name type="scientific">Austropuccinia psidii MF-1</name>
    <dbReference type="NCBI Taxonomy" id="1389203"/>
    <lineage>
        <taxon>Eukaryota</taxon>
        <taxon>Fungi</taxon>
        <taxon>Dikarya</taxon>
        <taxon>Basidiomycota</taxon>
        <taxon>Pucciniomycotina</taxon>
        <taxon>Pucciniomycetes</taxon>
        <taxon>Pucciniales</taxon>
        <taxon>Sphaerophragmiaceae</taxon>
        <taxon>Austropuccinia</taxon>
    </lineage>
</organism>
<reference evidence="1" key="1">
    <citation type="submission" date="2021-03" db="EMBL/GenBank/DDBJ databases">
        <title>Draft genome sequence of rust myrtle Austropuccinia psidii MF-1, a brazilian biotype.</title>
        <authorList>
            <person name="Quecine M.C."/>
            <person name="Pachon D.M.R."/>
            <person name="Bonatelli M.L."/>
            <person name="Correr F.H."/>
            <person name="Franceschini L.M."/>
            <person name="Leite T.F."/>
            <person name="Margarido G.R.A."/>
            <person name="Almeida C.A."/>
            <person name="Ferrarezi J.A."/>
            <person name="Labate C.A."/>
        </authorList>
    </citation>
    <scope>NUCLEOTIDE SEQUENCE</scope>
    <source>
        <strain evidence="1">MF-1</strain>
    </source>
</reference>
<protein>
    <submittedName>
        <fullName evidence="1">Uncharacterized protein</fullName>
    </submittedName>
</protein>
<sequence>MVELPSFPSFEWEFLVIDTPKGEDLILRFEFHNNFNPAIDWRQGLITLDSDHNDYYYASKSSSNDISFTKSCAALVGDSRTPSFPSSVHIPSPNSHMSLLFHIVFPCLRVYNDVIDIYYHPAFQYFFLKYCVHNPLKVSWCIFDAKLHPGVLRYTHMEYISE</sequence>
<comment type="caution">
    <text evidence="1">The sequence shown here is derived from an EMBL/GenBank/DDBJ whole genome shotgun (WGS) entry which is preliminary data.</text>
</comment>
<keyword evidence="2" id="KW-1185">Reference proteome</keyword>
<evidence type="ECO:0000313" key="2">
    <source>
        <dbReference type="Proteomes" id="UP000765509"/>
    </source>
</evidence>
<dbReference type="AlphaFoldDB" id="A0A9Q3ESH7"/>
<name>A0A9Q3ESH7_9BASI</name>
<dbReference type="EMBL" id="AVOT02030997">
    <property type="protein sequence ID" value="MBW0524360.1"/>
    <property type="molecule type" value="Genomic_DNA"/>
</dbReference>
<proteinExistence type="predicted"/>
<gene>
    <name evidence="1" type="ORF">O181_064075</name>
</gene>
<evidence type="ECO:0000313" key="1">
    <source>
        <dbReference type="EMBL" id="MBW0524360.1"/>
    </source>
</evidence>
<accession>A0A9Q3ESH7</accession>
<dbReference type="Proteomes" id="UP000765509">
    <property type="component" value="Unassembled WGS sequence"/>
</dbReference>